<accession>A0A8S1Y8T4</accession>
<reference evidence="1" key="1">
    <citation type="submission" date="2021-01" db="EMBL/GenBank/DDBJ databases">
        <authorList>
            <consortium name="Genoscope - CEA"/>
            <person name="William W."/>
        </authorList>
    </citation>
    <scope>NUCLEOTIDE SEQUENCE</scope>
</reference>
<keyword evidence="2" id="KW-1185">Reference proteome</keyword>
<dbReference type="EMBL" id="CAJJDP010000150">
    <property type="protein sequence ID" value="CAD8209648.1"/>
    <property type="molecule type" value="Genomic_DNA"/>
</dbReference>
<dbReference type="PANTHER" id="PTHR36649">
    <property type="entry name" value="UBIQUITIN-LIKE DOMAIN-CONTAINING PROTEIN"/>
    <property type="match status" value="1"/>
</dbReference>
<organism evidence="1 2">
    <name type="scientific">Paramecium octaurelia</name>
    <dbReference type="NCBI Taxonomy" id="43137"/>
    <lineage>
        <taxon>Eukaryota</taxon>
        <taxon>Sar</taxon>
        <taxon>Alveolata</taxon>
        <taxon>Ciliophora</taxon>
        <taxon>Intramacronucleata</taxon>
        <taxon>Oligohymenophorea</taxon>
        <taxon>Peniculida</taxon>
        <taxon>Parameciidae</taxon>
        <taxon>Paramecium</taxon>
    </lineage>
</organism>
<comment type="caution">
    <text evidence="1">The sequence shown here is derived from an EMBL/GenBank/DDBJ whole genome shotgun (WGS) entry which is preliminary data.</text>
</comment>
<protein>
    <submittedName>
        <fullName evidence="1">Uncharacterized protein</fullName>
    </submittedName>
</protein>
<name>A0A8S1Y8T4_PAROT</name>
<sequence length="408" mass="47411">MLVRNSEAQQLQPIVKQTSIQQNICKQSIQQQIQTLKQEIINLDNNDDLTNNQKQYYKHQYQQLLLTKLNEVKQIPHVNQNIEASNPELALYVLKESLLRDQNRDQLLTFGVDSILGTFGSDQSCLKVRNTNLDYDSIVKDTQLLEQHIIEFKQKLSNSLNISIDQIEILGVSKGSFEINFQITGKNIDEIQNQIKNKPQAQQFLKEYCNGKIEQIAYFDQASANGVALSSDDFNPYYNKIWDGFPEKEQRGPSYHRYDYYFPRGCYGFGLNIKKYGDNQDWIQKNGNQNEWRILYHGTKQHFVSSIVKNNLKPGSNNGYSDNLCFDEFNNQVKVGIGIYFSNNFNVCIKDGYATYSQIGNKQFAVIFMSRVNPRKIKQSEGMKSHNYFVVNESKDIRPYRILLHEKK</sequence>
<dbReference type="OMA" id="GMKSHNY"/>
<evidence type="ECO:0000313" key="2">
    <source>
        <dbReference type="Proteomes" id="UP000683925"/>
    </source>
</evidence>
<dbReference type="PANTHER" id="PTHR36649:SF28">
    <property type="entry name" value="UBIQUITIN-LIKE DOMAIN-CONTAINING PROTEIN"/>
    <property type="match status" value="1"/>
</dbReference>
<dbReference type="Proteomes" id="UP000683925">
    <property type="component" value="Unassembled WGS sequence"/>
</dbReference>
<evidence type="ECO:0000313" key="1">
    <source>
        <dbReference type="EMBL" id="CAD8209648.1"/>
    </source>
</evidence>
<dbReference type="OrthoDB" id="428577at2759"/>
<proteinExistence type="predicted"/>
<dbReference type="AlphaFoldDB" id="A0A8S1Y8T4"/>
<gene>
    <name evidence="1" type="ORF">POCTA_138.1.T1480020</name>
</gene>